<feature type="transmembrane region" description="Helical" evidence="14">
    <location>
        <begin position="230"/>
        <end position="249"/>
    </location>
</feature>
<evidence type="ECO:0000313" key="15">
    <source>
        <dbReference type="EMBL" id="PKK91743.1"/>
    </source>
</evidence>
<evidence type="ECO:0000256" key="4">
    <source>
        <dbReference type="ARBA" id="ARBA00021581"/>
    </source>
</evidence>
<evidence type="ECO:0000313" key="16">
    <source>
        <dbReference type="Proteomes" id="UP000233256"/>
    </source>
</evidence>
<evidence type="ECO:0000256" key="2">
    <source>
        <dbReference type="ARBA" id="ARBA00010621"/>
    </source>
</evidence>
<evidence type="ECO:0000256" key="9">
    <source>
        <dbReference type="ARBA" id="ARBA00023136"/>
    </source>
</evidence>
<keyword evidence="14" id="KW-0961">Cell wall biogenesis/degradation</keyword>
<keyword evidence="7 14" id="KW-0378">Hydrolase</keyword>
<evidence type="ECO:0000256" key="1">
    <source>
        <dbReference type="ARBA" id="ARBA00004651"/>
    </source>
</evidence>
<evidence type="ECO:0000256" key="3">
    <source>
        <dbReference type="ARBA" id="ARBA00012374"/>
    </source>
</evidence>
<keyword evidence="6 14" id="KW-0812">Transmembrane</keyword>
<feature type="transmembrane region" description="Helical" evidence="14">
    <location>
        <begin position="199"/>
        <end position="218"/>
    </location>
</feature>
<dbReference type="PANTHER" id="PTHR30622:SF2">
    <property type="entry name" value="UNDECAPRENYL-DIPHOSPHATASE"/>
    <property type="match status" value="1"/>
</dbReference>
<dbReference type="GO" id="GO:0005886">
    <property type="term" value="C:plasma membrane"/>
    <property type="evidence" value="ECO:0007669"/>
    <property type="project" value="UniProtKB-SubCell"/>
</dbReference>
<dbReference type="GO" id="GO:0009252">
    <property type="term" value="P:peptidoglycan biosynthetic process"/>
    <property type="evidence" value="ECO:0007669"/>
    <property type="project" value="UniProtKB-KW"/>
</dbReference>
<keyword evidence="14" id="KW-0133">Cell shape</keyword>
<evidence type="ECO:0000256" key="11">
    <source>
        <dbReference type="ARBA" id="ARBA00032707"/>
    </source>
</evidence>
<feature type="transmembrane region" description="Helical" evidence="14">
    <location>
        <begin position="43"/>
        <end position="61"/>
    </location>
</feature>
<comment type="catalytic activity">
    <reaction evidence="13 14">
        <text>di-trans,octa-cis-undecaprenyl diphosphate + H2O = di-trans,octa-cis-undecaprenyl phosphate + phosphate + H(+)</text>
        <dbReference type="Rhea" id="RHEA:28094"/>
        <dbReference type="ChEBI" id="CHEBI:15377"/>
        <dbReference type="ChEBI" id="CHEBI:15378"/>
        <dbReference type="ChEBI" id="CHEBI:43474"/>
        <dbReference type="ChEBI" id="CHEBI:58405"/>
        <dbReference type="ChEBI" id="CHEBI:60392"/>
        <dbReference type="EC" id="3.6.1.27"/>
    </reaction>
</comment>
<dbReference type="GO" id="GO:0050380">
    <property type="term" value="F:undecaprenyl-diphosphatase activity"/>
    <property type="evidence" value="ECO:0007669"/>
    <property type="project" value="UniProtKB-UniRule"/>
</dbReference>
<evidence type="ECO:0000256" key="5">
    <source>
        <dbReference type="ARBA" id="ARBA00022475"/>
    </source>
</evidence>
<keyword evidence="14" id="KW-0573">Peptidoglycan synthesis</keyword>
<dbReference type="Pfam" id="PF02673">
    <property type="entry name" value="BacA"/>
    <property type="match status" value="1"/>
</dbReference>
<keyword evidence="9 14" id="KW-0472">Membrane</keyword>
<proteinExistence type="inferred from homology"/>
<sequence length="272" mass="28906">MEEFGMIKFASLGILQGLTEFLPVSSSGHLVIAKGFMKIPEDMAFDVLLHFASAMAIGVYFRKDLWKIVRQMGTGLKSLAKGDGVRKAWDGGLMIPGLVVLASVPAGIVGVGFKSRIEALFGAPKIVAAALLLTGTVLFLSRRFSNGTEEMEKLTVKKAMLIGIAQAMAIMPGISRAGSTIVAGMALGMKREEAARFSFLLALPAICGAILLDLGDILKLSGSRVADYSVGFIASFLFSLAALATLFRILGSDHFSSFAYYCWALGLAILIV</sequence>
<organism evidence="15 16">
    <name type="scientific">Candidatus Wallbacteria bacterium HGW-Wallbacteria-1</name>
    <dbReference type="NCBI Taxonomy" id="2013854"/>
    <lineage>
        <taxon>Bacteria</taxon>
        <taxon>Candidatus Walliibacteriota</taxon>
    </lineage>
</organism>
<keyword evidence="8 14" id="KW-1133">Transmembrane helix</keyword>
<comment type="similarity">
    <text evidence="2 14">Belongs to the UppP family.</text>
</comment>
<dbReference type="HAMAP" id="MF_01006">
    <property type="entry name" value="Undec_diphosphatase"/>
    <property type="match status" value="1"/>
</dbReference>
<evidence type="ECO:0000256" key="8">
    <source>
        <dbReference type="ARBA" id="ARBA00022989"/>
    </source>
</evidence>
<evidence type="ECO:0000256" key="14">
    <source>
        <dbReference type="HAMAP-Rule" id="MF_01006"/>
    </source>
</evidence>
<evidence type="ECO:0000256" key="7">
    <source>
        <dbReference type="ARBA" id="ARBA00022801"/>
    </source>
</evidence>
<dbReference type="GO" id="GO:0071555">
    <property type="term" value="P:cell wall organization"/>
    <property type="evidence" value="ECO:0007669"/>
    <property type="project" value="UniProtKB-KW"/>
</dbReference>
<dbReference type="InterPro" id="IPR003824">
    <property type="entry name" value="UppP"/>
</dbReference>
<feature type="transmembrane region" description="Helical" evidence="14">
    <location>
        <begin position="119"/>
        <end position="140"/>
    </location>
</feature>
<dbReference type="EMBL" id="PGXC01000002">
    <property type="protein sequence ID" value="PKK91743.1"/>
    <property type="molecule type" value="Genomic_DNA"/>
</dbReference>
<feature type="transmembrane region" description="Helical" evidence="14">
    <location>
        <begin position="161"/>
        <end position="187"/>
    </location>
</feature>
<dbReference type="EC" id="3.6.1.27" evidence="3 14"/>
<dbReference type="Proteomes" id="UP000233256">
    <property type="component" value="Unassembled WGS sequence"/>
</dbReference>
<evidence type="ECO:0000256" key="10">
    <source>
        <dbReference type="ARBA" id="ARBA00023251"/>
    </source>
</evidence>
<reference evidence="15 16" key="1">
    <citation type="journal article" date="2017" name="ISME J.">
        <title>Potential for microbial H2 and metal transformations associated with novel bacteria and archaea in deep terrestrial subsurface sediments.</title>
        <authorList>
            <person name="Hernsdorf A.W."/>
            <person name="Amano Y."/>
            <person name="Miyakawa K."/>
            <person name="Ise K."/>
            <person name="Suzuki Y."/>
            <person name="Anantharaman K."/>
            <person name="Probst A."/>
            <person name="Burstein D."/>
            <person name="Thomas B.C."/>
            <person name="Banfield J.F."/>
        </authorList>
    </citation>
    <scope>NUCLEOTIDE SEQUENCE [LARGE SCALE GENOMIC DNA]</scope>
    <source>
        <strain evidence="15">HGW-Wallbacteria-1</strain>
    </source>
</reference>
<dbReference type="PANTHER" id="PTHR30622">
    <property type="entry name" value="UNDECAPRENYL-DIPHOSPHATASE"/>
    <property type="match status" value="1"/>
</dbReference>
<dbReference type="GO" id="GO:0008360">
    <property type="term" value="P:regulation of cell shape"/>
    <property type="evidence" value="ECO:0007669"/>
    <property type="project" value="UniProtKB-KW"/>
</dbReference>
<evidence type="ECO:0000256" key="6">
    <source>
        <dbReference type="ARBA" id="ARBA00022692"/>
    </source>
</evidence>
<keyword evidence="10 14" id="KW-0046">Antibiotic resistance</keyword>
<protein>
    <recommendedName>
        <fullName evidence="4 14">Undecaprenyl-diphosphatase</fullName>
        <ecNumber evidence="3 14">3.6.1.27</ecNumber>
    </recommendedName>
    <alternativeName>
        <fullName evidence="12 14">Bacitracin resistance protein</fullName>
    </alternativeName>
    <alternativeName>
        <fullName evidence="11 14">Undecaprenyl pyrophosphate phosphatase</fullName>
    </alternativeName>
</protein>
<feature type="transmembrane region" description="Helical" evidence="14">
    <location>
        <begin position="255"/>
        <end position="271"/>
    </location>
</feature>
<dbReference type="AlphaFoldDB" id="A0A2N1PTR9"/>
<comment type="miscellaneous">
    <text evidence="14">Bacitracin is thought to be involved in the inhibition of peptidoglycan synthesis by sequestering undecaprenyl diphosphate, thereby reducing the pool of lipid carrier available.</text>
</comment>
<dbReference type="GO" id="GO:0046677">
    <property type="term" value="P:response to antibiotic"/>
    <property type="evidence" value="ECO:0007669"/>
    <property type="project" value="UniProtKB-UniRule"/>
</dbReference>
<comment type="subcellular location">
    <subcellularLocation>
        <location evidence="1 14">Cell membrane</location>
        <topology evidence="1 14">Multi-pass membrane protein</topology>
    </subcellularLocation>
</comment>
<feature type="transmembrane region" description="Helical" evidence="14">
    <location>
        <begin position="93"/>
        <end position="113"/>
    </location>
</feature>
<name>A0A2N1PTR9_9BACT</name>
<evidence type="ECO:0000256" key="13">
    <source>
        <dbReference type="ARBA" id="ARBA00047594"/>
    </source>
</evidence>
<comment type="function">
    <text evidence="14">Catalyzes the dephosphorylation of undecaprenyl diphosphate (UPP). Confers resistance to bacitracin.</text>
</comment>
<comment type="caution">
    <text evidence="15">The sequence shown here is derived from an EMBL/GenBank/DDBJ whole genome shotgun (WGS) entry which is preliminary data.</text>
</comment>
<gene>
    <name evidence="14" type="primary">uppP</name>
    <name evidence="15" type="ORF">CVV64_03510</name>
</gene>
<accession>A0A2N1PTR9</accession>
<evidence type="ECO:0000256" key="12">
    <source>
        <dbReference type="ARBA" id="ARBA00032932"/>
    </source>
</evidence>
<keyword evidence="5 14" id="KW-1003">Cell membrane</keyword>